<evidence type="ECO:0000256" key="2">
    <source>
        <dbReference type="ARBA" id="ARBA00008114"/>
    </source>
</evidence>
<feature type="transmembrane region" description="Helical" evidence="7">
    <location>
        <begin position="22"/>
        <end position="45"/>
    </location>
</feature>
<name>A0A2N9L3D4_9BACT</name>
<dbReference type="Pfam" id="PF16916">
    <property type="entry name" value="ZT_dimer"/>
    <property type="match status" value="1"/>
</dbReference>
<dbReference type="Gene3D" id="3.30.70.1350">
    <property type="entry name" value="Cation efflux protein, cytoplasmic domain"/>
    <property type="match status" value="1"/>
</dbReference>
<keyword evidence="6 7" id="KW-0472">Membrane</keyword>
<evidence type="ECO:0000259" key="9">
    <source>
        <dbReference type="Pfam" id="PF16916"/>
    </source>
</evidence>
<sequence length="318" mass="35269">MNVTPKQDSTDKRLRQYRDASLAMRLSLAVGVLMLAGKLTAYYLTGSSAIFSDAAESVVHVVVVAFAVFSLWLSARPAVPQFHYGYERITFFSAGFEGAMIVLAAASILYTTIEKWKHGLALENLGRGVLLIIAAGILNAVLGFYLLRIGKRNHSLILEADGRHVLTDSWTSFGVVAGLGLVMATGWKAFDPVVAFAIVANILWTGGRLLWRSFKGLLDYSDPKIGHRIRERLDAICKELGLEYHGVRFRATGYRQIIEIHLLFPDSMKLGEAHRLATTVEEQLALDLEMPAEVTTHLESLEDHAEVHHVQHYTGRPE</sequence>
<dbReference type="GO" id="GO:0015086">
    <property type="term" value="F:cadmium ion transmembrane transporter activity"/>
    <property type="evidence" value="ECO:0007669"/>
    <property type="project" value="TreeGrafter"/>
</dbReference>
<dbReference type="AlphaFoldDB" id="A0A2N9L3D4"/>
<dbReference type="GO" id="GO:0006882">
    <property type="term" value="P:intracellular zinc ion homeostasis"/>
    <property type="evidence" value="ECO:0007669"/>
    <property type="project" value="TreeGrafter"/>
</dbReference>
<dbReference type="PANTHER" id="PTHR43840:SF15">
    <property type="entry name" value="MITOCHONDRIAL METAL TRANSPORTER 1-RELATED"/>
    <property type="match status" value="1"/>
</dbReference>
<dbReference type="GO" id="GO:0015093">
    <property type="term" value="F:ferrous iron transmembrane transporter activity"/>
    <property type="evidence" value="ECO:0007669"/>
    <property type="project" value="TreeGrafter"/>
</dbReference>
<evidence type="ECO:0000256" key="4">
    <source>
        <dbReference type="ARBA" id="ARBA00022692"/>
    </source>
</evidence>
<keyword evidence="4 7" id="KW-0812">Transmembrane</keyword>
<protein>
    <submittedName>
        <fullName evidence="10">Cation diffusion facilitator family transporter</fullName>
    </submittedName>
</protein>
<dbReference type="OrthoDB" id="9806522at2"/>
<evidence type="ECO:0000256" key="5">
    <source>
        <dbReference type="ARBA" id="ARBA00022989"/>
    </source>
</evidence>
<dbReference type="GO" id="GO:0015341">
    <property type="term" value="F:zinc efflux antiporter activity"/>
    <property type="evidence" value="ECO:0007669"/>
    <property type="project" value="TreeGrafter"/>
</dbReference>
<accession>A0A2N9L3D4</accession>
<evidence type="ECO:0000256" key="7">
    <source>
        <dbReference type="SAM" id="Phobius"/>
    </source>
</evidence>
<reference evidence="11" key="1">
    <citation type="submission" date="2018-02" db="EMBL/GenBank/DDBJ databases">
        <authorList>
            <person name="Hausmann B."/>
        </authorList>
    </citation>
    <scope>NUCLEOTIDE SEQUENCE [LARGE SCALE GENOMIC DNA]</scope>
    <source>
        <strain evidence="11">Peat soil MAG SbA5</strain>
    </source>
</reference>
<dbReference type="Gene3D" id="1.20.1510.10">
    <property type="entry name" value="Cation efflux protein transmembrane domain"/>
    <property type="match status" value="1"/>
</dbReference>
<feature type="transmembrane region" description="Helical" evidence="7">
    <location>
        <begin position="125"/>
        <end position="147"/>
    </location>
</feature>
<evidence type="ECO:0000259" key="8">
    <source>
        <dbReference type="Pfam" id="PF01545"/>
    </source>
</evidence>
<dbReference type="Proteomes" id="UP000239735">
    <property type="component" value="Unassembled WGS sequence"/>
</dbReference>
<dbReference type="InterPro" id="IPR002524">
    <property type="entry name" value="Cation_efflux"/>
</dbReference>
<feature type="transmembrane region" description="Helical" evidence="7">
    <location>
        <begin position="193"/>
        <end position="211"/>
    </location>
</feature>
<dbReference type="InterPro" id="IPR036837">
    <property type="entry name" value="Cation_efflux_CTD_sf"/>
</dbReference>
<feature type="transmembrane region" description="Helical" evidence="7">
    <location>
        <begin position="168"/>
        <end position="187"/>
    </location>
</feature>
<dbReference type="InterPro" id="IPR027469">
    <property type="entry name" value="Cation_efflux_TMD_sf"/>
</dbReference>
<feature type="domain" description="Cation efflux protein cytoplasmic" evidence="9">
    <location>
        <begin position="227"/>
        <end position="300"/>
    </location>
</feature>
<comment type="similarity">
    <text evidence="2">Belongs to the cation diffusion facilitator (CDF) transporter (TC 2.A.4) family.</text>
</comment>
<keyword evidence="3" id="KW-0813">Transport</keyword>
<organism evidence="10 11">
    <name type="scientific">Candidatus Sulfuritelmatomonas gaucii</name>
    <dbReference type="NCBI Taxonomy" id="2043161"/>
    <lineage>
        <taxon>Bacteria</taxon>
        <taxon>Pseudomonadati</taxon>
        <taxon>Acidobacteriota</taxon>
        <taxon>Terriglobia</taxon>
        <taxon>Terriglobales</taxon>
        <taxon>Acidobacteriaceae</taxon>
        <taxon>Candidatus Sulfuritelmatomonas</taxon>
    </lineage>
</organism>
<dbReference type="EMBL" id="OKRB01000013">
    <property type="protein sequence ID" value="SPE17760.1"/>
    <property type="molecule type" value="Genomic_DNA"/>
</dbReference>
<dbReference type="InterPro" id="IPR058533">
    <property type="entry name" value="Cation_efflux_TM"/>
</dbReference>
<proteinExistence type="inferred from homology"/>
<dbReference type="PANTHER" id="PTHR43840">
    <property type="entry name" value="MITOCHONDRIAL METAL TRANSPORTER 1-RELATED"/>
    <property type="match status" value="1"/>
</dbReference>
<feature type="transmembrane region" description="Helical" evidence="7">
    <location>
        <begin position="91"/>
        <end position="113"/>
    </location>
</feature>
<feature type="transmembrane region" description="Helical" evidence="7">
    <location>
        <begin position="57"/>
        <end position="79"/>
    </location>
</feature>
<dbReference type="SUPFAM" id="SSF160240">
    <property type="entry name" value="Cation efflux protein cytoplasmic domain-like"/>
    <property type="match status" value="1"/>
</dbReference>
<gene>
    <name evidence="10" type="ORF">SBA5_110120</name>
</gene>
<dbReference type="NCBIfam" id="TIGR01297">
    <property type="entry name" value="CDF"/>
    <property type="match status" value="1"/>
</dbReference>
<dbReference type="SUPFAM" id="SSF161111">
    <property type="entry name" value="Cation efflux protein transmembrane domain-like"/>
    <property type="match status" value="1"/>
</dbReference>
<dbReference type="InterPro" id="IPR050291">
    <property type="entry name" value="CDF_Transporter"/>
</dbReference>
<dbReference type="InterPro" id="IPR027470">
    <property type="entry name" value="Cation_efflux_CTD"/>
</dbReference>
<dbReference type="Pfam" id="PF01545">
    <property type="entry name" value="Cation_efflux"/>
    <property type="match status" value="1"/>
</dbReference>
<evidence type="ECO:0000313" key="11">
    <source>
        <dbReference type="Proteomes" id="UP000239735"/>
    </source>
</evidence>
<evidence type="ECO:0000256" key="6">
    <source>
        <dbReference type="ARBA" id="ARBA00023136"/>
    </source>
</evidence>
<evidence type="ECO:0000256" key="3">
    <source>
        <dbReference type="ARBA" id="ARBA00022448"/>
    </source>
</evidence>
<feature type="domain" description="Cation efflux protein transmembrane" evidence="8">
    <location>
        <begin position="26"/>
        <end position="218"/>
    </location>
</feature>
<comment type="subcellular location">
    <subcellularLocation>
        <location evidence="1">Membrane</location>
        <topology evidence="1">Multi-pass membrane protein</topology>
    </subcellularLocation>
</comment>
<dbReference type="GO" id="GO:0005886">
    <property type="term" value="C:plasma membrane"/>
    <property type="evidence" value="ECO:0007669"/>
    <property type="project" value="TreeGrafter"/>
</dbReference>
<evidence type="ECO:0000256" key="1">
    <source>
        <dbReference type="ARBA" id="ARBA00004141"/>
    </source>
</evidence>
<keyword evidence="5 7" id="KW-1133">Transmembrane helix</keyword>
<evidence type="ECO:0000313" key="10">
    <source>
        <dbReference type="EMBL" id="SPE17760.1"/>
    </source>
</evidence>